<dbReference type="CDD" id="cd00082">
    <property type="entry name" value="HisKA"/>
    <property type="match status" value="1"/>
</dbReference>
<dbReference type="Proteomes" id="UP001056855">
    <property type="component" value="Chromosome"/>
</dbReference>
<comment type="catalytic activity">
    <reaction evidence="1">
        <text>ATP + protein L-histidine = ADP + protein N-phospho-L-histidine.</text>
        <dbReference type="EC" id="2.7.13.3"/>
    </reaction>
</comment>
<feature type="domain" description="PAS" evidence="9">
    <location>
        <begin position="151"/>
        <end position="195"/>
    </location>
</feature>
<dbReference type="CDD" id="cd00130">
    <property type="entry name" value="PAS"/>
    <property type="match status" value="1"/>
</dbReference>
<dbReference type="InterPro" id="IPR036097">
    <property type="entry name" value="HisK_dim/P_sf"/>
</dbReference>
<evidence type="ECO:0000256" key="3">
    <source>
        <dbReference type="ARBA" id="ARBA00022553"/>
    </source>
</evidence>
<keyword evidence="7" id="KW-1133">Transmembrane helix</keyword>
<keyword evidence="7" id="KW-0472">Membrane</keyword>
<evidence type="ECO:0000256" key="5">
    <source>
        <dbReference type="ARBA" id="ARBA00022777"/>
    </source>
</evidence>
<feature type="transmembrane region" description="Helical" evidence="7">
    <location>
        <begin position="47"/>
        <end position="67"/>
    </location>
</feature>
<dbReference type="InterPro" id="IPR003661">
    <property type="entry name" value="HisK_dim/P_dom"/>
</dbReference>
<dbReference type="InterPro" id="IPR000014">
    <property type="entry name" value="PAS"/>
</dbReference>
<dbReference type="PRINTS" id="PR00344">
    <property type="entry name" value="BCTRLSENSOR"/>
</dbReference>
<dbReference type="GO" id="GO:0006355">
    <property type="term" value="P:regulation of DNA-templated transcription"/>
    <property type="evidence" value="ECO:0007669"/>
    <property type="project" value="InterPro"/>
</dbReference>
<dbReference type="InterPro" id="IPR035965">
    <property type="entry name" value="PAS-like_dom_sf"/>
</dbReference>
<organism evidence="11 12">
    <name type="scientific">Natronosalvus rutilus</name>
    <dbReference type="NCBI Taxonomy" id="2953753"/>
    <lineage>
        <taxon>Archaea</taxon>
        <taxon>Methanobacteriati</taxon>
        <taxon>Methanobacteriota</taxon>
        <taxon>Stenosarchaea group</taxon>
        <taxon>Halobacteria</taxon>
        <taxon>Halobacteriales</taxon>
        <taxon>Natrialbaceae</taxon>
        <taxon>Natronosalvus</taxon>
    </lineage>
</organism>
<dbReference type="SMART" id="SM00387">
    <property type="entry name" value="HATPase_c"/>
    <property type="match status" value="1"/>
</dbReference>
<evidence type="ECO:0000259" key="10">
    <source>
        <dbReference type="PROSITE" id="PS50113"/>
    </source>
</evidence>
<evidence type="ECO:0000259" key="9">
    <source>
        <dbReference type="PROSITE" id="PS50112"/>
    </source>
</evidence>
<name>A0A9E7SUV6_9EURY</name>
<dbReference type="GO" id="GO:0000155">
    <property type="term" value="F:phosphorelay sensor kinase activity"/>
    <property type="evidence" value="ECO:0007669"/>
    <property type="project" value="InterPro"/>
</dbReference>
<dbReference type="PROSITE" id="PS50113">
    <property type="entry name" value="PAC"/>
    <property type="match status" value="1"/>
</dbReference>
<dbReference type="SUPFAM" id="SSF55874">
    <property type="entry name" value="ATPase domain of HSP90 chaperone/DNA topoisomerase II/histidine kinase"/>
    <property type="match status" value="1"/>
</dbReference>
<keyword evidence="5" id="KW-0418">Kinase</keyword>
<feature type="transmembrane region" description="Helical" evidence="7">
    <location>
        <begin position="16"/>
        <end position="35"/>
    </location>
</feature>
<dbReference type="InterPro" id="IPR050736">
    <property type="entry name" value="Sensor_HK_Regulatory"/>
</dbReference>
<dbReference type="Pfam" id="PF02518">
    <property type="entry name" value="HATPase_c"/>
    <property type="match status" value="1"/>
</dbReference>
<dbReference type="PROSITE" id="PS50109">
    <property type="entry name" value="HIS_KIN"/>
    <property type="match status" value="1"/>
</dbReference>
<dbReference type="Pfam" id="PF16926">
    <property type="entry name" value="HisKA_4TM"/>
    <property type="match status" value="1"/>
</dbReference>
<feature type="transmembrane region" description="Helical" evidence="7">
    <location>
        <begin position="79"/>
        <end position="100"/>
    </location>
</feature>
<dbReference type="AlphaFoldDB" id="A0A9E7SUV6"/>
<proteinExistence type="predicted"/>
<evidence type="ECO:0000256" key="1">
    <source>
        <dbReference type="ARBA" id="ARBA00000085"/>
    </source>
</evidence>
<evidence type="ECO:0000313" key="11">
    <source>
        <dbReference type="EMBL" id="UTF53247.1"/>
    </source>
</evidence>
<dbReference type="PANTHER" id="PTHR43711:SF1">
    <property type="entry name" value="HISTIDINE KINASE 1"/>
    <property type="match status" value="1"/>
</dbReference>
<sequence>MRIVSKLVSRVGGRRTILYLGGFYAVVAAGFPLAYAFEFRTLDDVTIISILSGLAGLTLLYGGYQLPNTDIRPDAYESVAKWCLRAIGAMLAILLFVHVVSGLSDVVANLLILTSLAATAGLGMGYHDGRAKTRTLDARERRREAERYSQELERYKTIVETVNDGIFVVDDDGNFLLVNDTYAEMVGYSRDELIGSHSSMVVEGSDTDPEVLMERAKRDVEDESDERLSYEMALKTASGETIDVEWTISPLPGRGADNEPGLTGVVRDVTERNRRKRQLEKQNERLESFAGMVAHELRNPVSIGQIYSRELSADENPEAHAYVTEAFDRIEDIIEIMLVLTQGRSVHAERTPMELAAVAHEAWDEIDGGEATIDIETDRTAVIDETYVQHLFRNLFENAIEHGGSDVMITVGDLPTGFYVADDGVGITESEREEIFKTGYTTAGDHGGMGLGLTFVQELVDAYGWECSVTDSESGGARFEFENVTEVEPVTN</sequence>
<dbReference type="InterPro" id="IPR000700">
    <property type="entry name" value="PAS-assoc_C"/>
</dbReference>
<dbReference type="InterPro" id="IPR031623">
    <property type="entry name" value="HisKA_4TM"/>
</dbReference>
<gene>
    <name evidence="11" type="ORF">NGM29_15960</name>
</gene>
<dbReference type="Gene3D" id="1.10.287.130">
    <property type="match status" value="1"/>
</dbReference>
<keyword evidence="12" id="KW-1185">Reference proteome</keyword>
<dbReference type="SMART" id="SM00091">
    <property type="entry name" value="PAS"/>
    <property type="match status" value="1"/>
</dbReference>
<dbReference type="SMART" id="SM00388">
    <property type="entry name" value="HisKA"/>
    <property type="match status" value="1"/>
</dbReference>
<dbReference type="PANTHER" id="PTHR43711">
    <property type="entry name" value="TWO-COMPONENT HISTIDINE KINASE"/>
    <property type="match status" value="1"/>
</dbReference>
<dbReference type="PROSITE" id="PS50112">
    <property type="entry name" value="PAS"/>
    <property type="match status" value="1"/>
</dbReference>
<feature type="domain" description="PAC" evidence="10">
    <location>
        <begin position="228"/>
        <end position="281"/>
    </location>
</feature>
<dbReference type="KEGG" id="sawl:NGM29_15960"/>
<dbReference type="InterPro" id="IPR036890">
    <property type="entry name" value="HATPase_C_sf"/>
</dbReference>
<dbReference type="Gene3D" id="3.30.565.10">
    <property type="entry name" value="Histidine kinase-like ATPase, C-terminal domain"/>
    <property type="match status" value="1"/>
</dbReference>
<protein>
    <recommendedName>
        <fullName evidence="2">histidine kinase</fullName>
        <ecNumber evidence="2">2.7.13.3</ecNumber>
    </recommendedName>
</protein>
<evidence type="ECO:0000256" key="4">
    <source>
        <dbReference type="ARBA" id="ARBA00022679"/>
    </source>
</evidence>
<dbReference type="SUPFAM" id="SSF55785">
    <property type="entry name" value="PYP-like sensor domain (PAS domain)"/>
    <property type="match status" value="1"/>
</dbReference>
<dbReference type="InterPro" id="IPR005467">
    <property type="entry name" value="His_kinase_dom"/>
</dbReference>
<keyword evidence="7" id="KW-0812">Transmembrane</keyword>
<dbReference type="InterPro" id="IPR003594">
    <property type="entry name" value="HATPase_dom"/>
</dbReference>
<dbReference type="EC" id="2.7.13.3" evidence="2"/>
<feature type="domain" description="Histidine kinase" evidence="8">
    <location>
        <begin position="292"/>
        <end position="482"/>
    </location>
</feature>
<evidence type="ECO:0000259" key="8">
    <source>
        <dbReference type="PROSITE" id="PS50109"/>
    </source>
</evidence>
<keyword evidence="6" id="KW-0902">Two-component regulatory system</keyword>
<evidence type="ECO:0000256" key="2">
    <source>
        <dbReference type="ARBA" id="ARBA00012438"/>
    </source>
</evidence>
<keyword evidence="3" id="KW-0597">Phosphoprotein</keyword>
<accession>A0A9E7SUV6</accession>
<dbReference type="InterPro" id="IPR004358">
    <property type="entry name" value="Sig_transdc_His_kin-like_C"/>
</dbReference>
<reference evidence="11" key="1">
    <citation type="submission" date="2022-06" db="EMBL/GenBank/DDBJ databases">
        <title>Diverse halophilic archaea isolated from saline environments.</title>
        <authorList>
            <person name="Cui H.-L."/>
        </authorList>
    </citation>
    <scope>NUCLEOTIDE SEQUENCE</scope>
    <source>
        <strain evidence="11">WLHS1</strain>
    </source>
</reference>
<dbReference type="Pfam" id="PF00512">
    <property type="entry name" value="HisKA"/>
    <property type="match status" value="1"/>
</dbReference>
<dbReference type="InterPro" id="IPR013767">
    <property type="entry name" value="PAS_fold"/>
</dbReference>
<dbReference type="EMBL" id="CP100355">
    <property type="protein sequence ID" value="UTF53247.1"/>
    <property type="molecule type" value="Genomic_DNA"/>
</dbReference>
<dbReference type="Gene3D" id="3.30.450.20">
    <property type="entry name" value="PAS domain"/>
    <property type="match status" value="1"/>
</dbReference>
<keyword evidence="4" id="KW-0808">Transferase</keyword>
<evidence type="ECO:0000256" key="6">
    <source>
        <dbReference type="ARBA" id="ARBA00023012"/>
    </source>
</evidence>
<evidence type="ECO:0000313" key="12">
    <source>
        <dbReference type="Proteomes" id="UP001056855"/>
    </source>
</evidence>
<evidence type="ECO:0000256" key="7">
    <source>
        <dbReference type="SAM" id="Phobius"/>
    </source>
</evidence>
<dbReference type="GeneID" id="73291572"/>
<dbReference type="RefSeq" id="WP_254157537.1">
    <property type="nucleotide sequence ID" value="NZ_CP100355.1"/>
</dbReference>
<dbReference type="NCBIfam" id="TIGR00229">
    <property type="entry name" value="sensory_box"/>
    <property type="match status" value="1"/>
</dbReference>
<dbReference type="SUPFAM" id="SSF47384">
    <property type="entry name" value="Homodimeric domain of signal transducing histidine kinase"/>
    <property type="match status" value="1"/>
</dbReference>
<dbReference type="Pfam" id="PF00989">
    <property type="entry name" value="PAS"/>
    <property type="match status" value="1"/>
</dbReference>